<accession>A0A952FQK6</accession>
<dbReference type="EMBL" id="JAEKLZ010000220">
    <property type="protein sequence ID" value="MBW8726526.1"/>
    <property type="molecule type" value="Genomic_DNA"/>
</dbReference>
<organism evidence="3 4">
    <name type="scientific">Inquilinus limosus</name>
    <dbReference type="NCBI Taxonomy" id="171674"/>
    <lineage>
        <taxon>Bacteria</taxon>
        <taxon>Pseudomonadati</taxon>
        <taxon>Pseudomonadota</taxon>
        <taxon>Alphaproteobacteria</taxon>
        <taxon>Rhodospirillales</taxon>
        <taxon>Rhodospirillaceae</taxon>
        <taxon>Inquilinus</taxon>
    </lineage>
</organism>
<dbReference type="InterPro" id="IPR049054">
    <property type="entry name" value="CN_hydtase_beta-like_N"/>
</dbReference>
<dbReference type="InterPro" id="IPR008990">
    <property type="entry name" value="Elect_transpt_acc-like_dom_sf"/>
</dbReference>
<sequence>MIAALDGTAPLPPRDADGPVFAEPWQAQAFAMAVALHQRGIFTWPEWAAALAAEITRAQAAGDPDDGSRYYEHWMAALERLVLAKGVADAEALGQRKNAWDRAARATPHGAPVLLENDPLSRDA</sequence>
<evidence type="ECO:0000259" key="2">
    <source>
        <dbReference type="Pfam" id="PF21006"/>
    </source>
</evidence>
<evidence type="ECO:0000313" key="4">
    <source>
        <dbReference type="Proteomes" id="UP000700706"/>
    </source>
</evidence>
<comment type="caution">
    <text evidence="3">The sequence shown here is derived from an EMBL/GenBank/DDBJ whole genome shotgun (WGS) entry which is preliminary data.</text>
</comment>
<name>A0A952FQK6_9PROT</name>
<dbReference type="Proteomes" id="UP000700706">
    <property type="component" value="Unassembled WGS sequence"/>
</dbReference>
<dbReference type="NCBIfam" id="TIGR03889">
    <property type="entry name" value="nitrile_acc"/>
    <property type="match status" value="1"/>
</dbReference>
<gene>
    <name evidence="3" type="ORF">JF625_15400</name>
</gene>
<feature type="domain" description="Nitrile hydratase beta subunit-like N-terminal" evidence="2">
    <location>
        <begin position="5"/>
        <end position="102"/>
    </location>
</feature>
<protein>
    <submittedName>
        <fullName evidence="3">Nitrile hydratase accessory protein</fullName>
    </submittedName>
</protein>
<dbReference type="Gene3D" id="1.10.472.20">
    <property type="entry name" value="Nitrile hydratase, beta subunit"/>
    <property type="match status" value="1"/>
</dbReference>
<dbReference type="SUPFAM" id="SSF50090">
    <property type="entry name" value="Electron transport accessory proteins"/>
    <property type="match status" value="1"/>
</dbReference>
<reference evidence="3" key="1">
    <citation type="submission" date="2020-06" db="EMBL/GenBank/DDBJ databases">
        <title>Stable isotope informed genome-resolved metagenomics uncovers potential trophic interactions in rhizosphere soil.</title>
        <authorList>
            <person name="Starr E.P."/>
            <person name="Shi S."/>
            <person name="Blazewicz S.J."/>
            <person name="Koch B.J."/>
            <person name="Probst A.J."/>
            <person name="Hungate B.A."/>
            <person name="Pett-Ridge J."/>
            <person name="Firestone M.K."/>
            <person name="Banfield J.F."/>
        </authorList>
    </citation>
    <scope>NUCLEOTIDE SEQUENCE</scope>
    <source>
        <strain evidence="3">YM_69_17</strain>
    </source>
</reference>
<dbReference type="AlphaFoldDB" id="A0A952FQK6"/>
<proteinExistence type="predicted"/>
<dbReference type="Pfam" id="PF21006">
    <property type="entry name" value="NHase_beta_N"/>
    <property type="match status" value="1"/>
</dbReference>
<dbReference type="InterPro" id="IPR042262">
    <property type="entry name" value="CN_hydtase_beta_C"/>
</dbReference>
<evidence type="ECO:0000313" key="3">
    <source>
        <dbReference type="EMBL" id="MBW8726526.1"/>
    </source>
</evidence>
<evidence type="ECO:0000256" key="1">
    <source>
        <dbReference type="SAM" id="MobiDB-lite"/>
    </source>
</evidence>
<feature type="region of interest" description="Disordered" evidence="1">
    <location>
        <begin position="101"/>
        <end position="124"/>
    </location>
</feature>
<dbReference type="InterPro" id="IPR023808">
    <property type="entry name" value="Nitrile_Hydratase_acc_put"/>
</dbReference>